<feature type="non-terminal residue" evidence="1">
    <location>
        <position position="1"/>
    </location>
</feature>
<dbReference type="Proteomes" id="UP000308600">
    <property type="component" value="Unassembled WGS sequence"/>
</dbReference>
<dbReference type="EMBL" id="ML208929">
    <property type="protein sequence ID" value="TFK59626.1"/>
    <property type="molecule type" value="Genomic_DNA"/>
</dbReference>
<sequence length="306" mass="33278">PLIITDREDNAVVVFAGVPHQEGDWEAVVRNAAETMASVRDEGLAGQALSPGVQSHRRGEFVAIPVGVSHGNGRLQPGNLLQPHEREKLVDRLLSDPSIQRIAGFQSDVFSYYAPKLYAHFSHRLLRLFQWDISLRGNFANSIFPAASFNLGPRTVSLDHTDAGNVGYGLCSLVSLGNFDSRKGGHLVLFDMGLMVPFPASAVALLPSGILRHGNTAIQANETRYSIAQYCAGGLLRWVDFGFKTAVAATAKQTKAKTKEILASLNGDHEERVEAALGLFSKVGELKSDRENTFKSYGSFLRSNGR</sequence>
<organism evidence="1 2">
    <name type="scientific">Pluteus cervinus</name>
    <dbReference type="NCBI Taxonomy" id="181527"/>
    <lineage>
        <taxon>Eukaryota</taxon>
        <taxon>Fungi</taxon>
        <taxon>Dikarya</taxon>
        <taxon>Basidiomycota</taxon>
        <taxon>Agaricomycotina</taxon>
        <taxon>Agaricomycetes</taxon>
        <taxon>Agaricomycetidae</taxon>
        <taxon>Agaricales</taxon>
        <taxon>Pluteineae</taxon>
        <taxon>Pluteaceae</taxon>
        <taxon>Pluteus</taxon>
    </lineage>
</organism>
<keyword evidence="2" id="KW-1185">Reference proteome</keyword>
<name>A0ACD3A1U5_9AGAR</name>
<reference evidence="1 2" key="1">
    <citation type="journal article" date="2019" name="Nat. Ecol. Evol.">
        <title>Megaphylogeny resolves global patterns of mushroom evolution.</title>
        <authorList>
            <person name="Varga T."/>
            <person name="Krizsan K."/>
            <person name="Foldi C."/>
            <person name="Dima B."/>
            <person name="Sanchez-Garcia M."/>
            <person name="Sanchez-Ramirez S."/>
            <person name="Szollosi G.J."/>
            <person name="Szarkandi J.G."/>
            <person name="Papp V."/>
            <person name="Albert L."/>
            <person name="Andreopoulos W."/>
            <person name="Angelini C."/>
            <person name="Antonin V."/>
            <person name="Barry K.W."/>
            <person name="Bougher N.L."/>
            <person name="Buchanan P."/>
            <person name="Buyck B."/>
            <person name="Bense V."/>
            <person name="Catcheside P."/>
            <person name="Chovatia M."/>
            <person name="Cooper J."/>
            <person name="Damon W."/>
            <person name="Desjardin D."/>
            <person name="Finy P."/>
            <person name="Geml J."/>
            <person name="Haridas S."/>
            <person name="Hughes K."/>
            <person name="Justo A."/>
            <person name="Karasinski D."/>
            <person name="Kautmanova I."/>
            <person name="Kiss B."/>
            <person name="Kocsube S."/>
            <person name="Kotiranta H."/>
            <person name="LaButti K.M."/>
            <person name="Lechner B.E."/>
            <person name="Liimatainen K."/>
            <person name="Lipzen A."/>
            <person name="Lukacs Z."/>
            <person name="Mihaltcheva S."/>
            <person name="Morgado L.N."/>
            <person name="Niskanen T."/>
            <person name="Noordeloos M.E."/>
            <person name="Ohm R.A."/>
            <person name="Ortiz-Santana B."/>
            <person name="Ovrebo C."/>
            <person name="Racz N."/>
            <person name="Riley R."/>
            <person name="Savchenko A."/>
            <person name="Shiryaev A."/>
            <person name="Soop K."/>
            <person name="Spirin V."/>
            <person name="Szebenyi C."/>
            <person name="Tomsovsky M."/>
            <person name="Tulloss R.E."/>
            <person name="Uehling J."/>
            <person name="Grigoriev I.V."/>
            <person name="Vagvolgyi C."/>
            <person name="Papp T."/>
            <person name="Martin F.M."/>
            <person name="Miettinen O."/>
            <person name="Hibbett D.S."/>
            <person name="Nagy L.G."/>
        </authorList>
    </citation>
    <scope>NUCLEOTIDE SEQUENCE [LARGE SCALE GENOMIC DNA]</scope>
    <source>
        <strain evidence="1 2">NL-1719</strain>
    </source>
</reference>
<proteinExistence type="predicted"/>
<gene>
    <name evidence="1" type="ORF">BDN72DRAFT_780474</name>
</gene>
<evidence type="ECO:0000313" key="1">
    <source>
        <dbReference type="EMBL" id="TFK59626.1"/>
    </source>
</evidence>
<accession>A0ACD3A1U5</accession>
<evidence type="ECO:0000313" key="2">
    <source>
        <dbReference type="Proteomes" id="UP000308600"/>
    </source>
</evidence>
<protein>
    <submittedName>
        <fullName evidence="1">Uncharacterized protein</fullName>
    </submittedName>
</protein>